<keyword evidence="1" id="KW-0812">Transmembrane</keyword>
<keyword evidence="4" id="KW-1185">Reference proteome</keyword>
<feature type="domain" description="DUF7314" evidence="2">
    <location>
        <begin position="1"/>
        <end position="87"/>
    </location>
</feature>
<organism evidence="3 4">
    <name type="scientific">Halococcus hamelinensis 100A6</name>
    <dbReference type="NCBI Taxonomy" id="1132509"/>
    <lineage>
        <taxon>Archaea</taxon>
        <taxon>Methanobacteriati</taxon>
        <taxon>Methanobacteriota</taxon>
        <taxon>Stenosarchaea group</taxon>
        <taxon>Halobacteria</taxon>
        <taxon>Halobacteriales</taxon>
        <taxon>Halococcaceae</taxon>
        <taxon>Halococcus</taxon>
    </lineage>
</organism>
<evidence type="ECO:0000259" key="2">
    <source>
        <dbReference type="Pfam" id="PF23996"/>
    </source>
</evidence>
<accession>M0M0F5</accession>
<dbReference type="Pfam" id="PF23996">
    <property type="entry name" value="DUF7314"/>
    <property type="match status" value="1"/>
</dbReference>
<dbReference type="RefSeq" id="WP_007692389.1">
    <property type="nucleotide sequence ID" value="NZ_AJRK01000366.1"/>
</dbReference>
<dbReference type="EMBL" id="AOMB01000020">
    <property type="protein sequence ID" value="EMA39297.1"/>
    <property type="molecule type" value="Genomic_DNA"/>
</dbReference>
<gene>
    <name evidence="3" type="ORF">C447_07263</name>
</gene>
<proteinExistence type="predicted"/>
<comment type="caution">
    <text evidence="3">The sequence shown here is derived from an EMBL/GenBank/DDBJ whole genome shotgun (WGS) entry which is preliminary data.</text>
</comment>
<name>M0M0F5_9EURY</name>
<sequence length="90" mass="9873">MSDEFVKGLFALCGGLFGWLVLSSWYNTESFESTTQLIAPSPDLGSLYGGLALTAREALFWFAVFGALTFWVVIPAARQARSAWSDRQSS</sequence>
<dbReference type="Proteomes" id="UP000011566">
    <property type="component" value="Unassembled WGS sequence"/>
</dbReference>
<evidence type="ECO:0000256" key="1">
    <source>
        <dbReference type="SAM" id="Phobius"/>
    </source>
</evidence>
<evidence type="ECO:0000313" key="3">
    <source>
        <dbReference type="EMBL" id="EMA39297.1"/>
    </source>
</evidence>
<feature type="transmembrane region" description="Helical" evidence="1">
    <location>
        <begin position="9"/>
        <end position="26"/>
    </location>
</feature>
<reference evidence="3 4" key="1">
    <citation type="journal article" date="2014" name="PLoS Genet.">
        <title>Phylogenetically driven sequencing of extremely halophilic archaea reveals strategies for static and dynamic osmo-response.</title>
        <authorList>
            <person name="Becker E.A."/>
            <person name="Seitzer P.M."/>
            <person name="Tritt A."/>
            <person name="Larsen D."/>
            <person name="Krusor M."/>
            <person name="Yao A.I."/>
            <person name="Wu D."/>
            <person name="Madern D."/>
            <person name="Eisen J.A."/>
            <person name="Darling A.E."/>
            <person name="Facciotti M.T."/>
        </authorList>
    </citation>
    <scope>NUCLEOTIDE SEQUENCE [LARGE SCALE GENOMIC DNA]</scope>
    <source>
        <strain evidence="3 4">100A6</strain>
    </source>
</reference>
<dbReference type="AlphaFoldDB" id="M0M0F5"/>
<dbReference type="OrthoDB" id="209648at2157"/>
<evidence type="ECO:0000313" key="4">
    <source>
        <dbReference type="Proteomes" id="UP000011566"/>
    </source>
</evidence>
<protein>
    <recommendedName>
        <fullName evidence="2">DUF7314 domain-containing protein</fullName>
    </recommendedName>
</protein>
<dbReference type="PATRIC" id="fig|1132509.6.peg.1644"/>
<dbReference type="InterPro" id="IPR055738">
    <property type="entry name" value="DUF7314"/>
</dbReference>
<keyword evidence="1" id="KW-0472">Membrane</keyword>
<dbReference type="eggNOG" id="arCOG04592">
    <property type="taxonomic scope" value="Archaea"/>
</dbReference>
<keyword evidence="1" id="KW-1133">Transmembrane helix</keyword>
<feature type="transmembrane region" description="Helical" evidence="1">
    <location>
        <begin position="58"/>
        <end position="77"/>
    </location>
</feature>